<evidence type="ECO:0000313" key="3">
    <source>
        <dbReference type="EMBL" id="OEU10657.1"/>
    </source>
</evidence>
<dbReference type="InParanoid" id="A0A1E7EXS9"/>
<dbReference type="EMBL" id="KV784371">
    <property type="protein sequence ID" value="OEU10657.1"/>
    <property type="molecule type" value="Genomic_DNA"/>
</dbReference>
<evidence type="ECO:0000313" key="4">
    <source>
        <dbReference type="Proteomes" id="UP000095751"/>
    </source>
</evidence>
<protein>
    <recommendedName>
        <fullName evidence="2">DUF6824 domain-containing protein</fullName>
    </recommendedName>
</protein>
<feature type="domain" description="DUF6824" evidence="2">
    <location>
        <begin position="5"/>
        <end position="89"/>
    </location>
</feature>
<reference evidence="3 4" key="1">
    <citation type="submission" date="2016-09" db="EMBL/GenBank/DDBJ databases">
        <title>Extensive genetic diversity and differential bi-allelic expression allows diatom success in the polar Southern Ocean.</title>
        <authorList>
            <consortium name="DOE Joint Genome Institute"/>
            <person name="Mock T."/>
            <person name="Otillar R.P."/>
            <person name="Strauss J."/>
            <person name="Dupont C."/>
            <person name="Frickenhaus S."/>
            <person name="Maumus F."/>
            <person name="Mcmullan M."/>
            <person name="Sanges R."/>
            <person name="Schmutz J."/>
            <person name="Toseland A."/>
            <person name="Valas R."/>
            <person name="Veluchamy A."/>
            <person name="Ward B.J."/>
            <person name="Allen A."/>
            <person name="Barry K."/>
            <person name="Falciatore A."/>
            <person name="Ferrante M."/>
            <person name="Fortunato A.E."/>
            <person name="Gloeckner G."/>
            <person name="Gruber A."/>
            <person name="Hipkin R."/>
            <person name="Janech M."/>
            <person name="Kroth P."/>
            <person name="Leese F."/>
            <person name="Lindquist E."/>
            <person name="Lyon B.R."/>
            <person name="Martin J."/>
            <person name="Mayer C."/>
            <person name="Parker M."/>
            <person name="Quesneville H."/>
            <person name="Raymond J."/>
            <person name="Uhlig C."/>
            <person name="Valentin K.U."/>
            <person name="Worden A.Z."/>
            <person name="Armbrust E.V."/>
            <person name="Bowler C."/>
            <person name="Green B."/>
            <person name="Moulton V."/>
            <person name="Van Oosterhout C."/>
            <person name="Grigoriev I."/>
        </authorList>
    </citation>
    <scope>NUCLEOTIDE SEQUENCE [LARGE SCALE GENOMIC DNA]</scope>
    <source>
        <strain evidence="3 4">CCMP1102</strain>
    </source>
</reference>
<evidence type="ECO:0000259" key="2">
    <source>
        <dbReference type="Pfam" id="PF20710"/>
    </source>
</evidence>
<evidence type="ECO:0000256" key="1">
    <source>
        <dbReference type="SAM" id="MobiDB-lite"/>
    </source>
</evidence>
<keyword evidence="4" id="KW-1185">Reference proteome</keyword>
<feature type="compositionally biased region" description="Polar residues" evidence="1">
    <location>
        <begin position="103"/>
        <end position="114"/>
    </location>
</feature>
<dbReference type="AlphaFoldDB" id="A0A1E7EXS9"/>
<gene>
    <name evidence="3" type="ORF">FRACYDRAFT_193582</name>
</gene>
<dbReference type="InterPro" id="IPR049227">
    <property type="entry name" value="DUF6824"/>
</dbReference>
<dbReference type="KEGG" id="fcy:FRACYDRAFT_193582"/>
<dbReference type="Proteomes" id="UP000095751">
    <property type="component" value="Unassembled WGS sequence"/>
</dbReference>
<name>A0A1E7EXS9_9STRA</name>
<accession>A0A1E7EXS9</accession>
<organism evidence="3 4">
    <name type="scientific">Fragilariopsis cylindrus CCMP1102</name>
    <dbReference type="NCBI Taxonomy" id="635003"/>
    <lineage>
        <taxon>Eukaryota</taxon>
        <taxon>Sar</taxon>
        <taxon>Stramenopiles</taxon>
        <taxon>Ochrophyta</taxon>
        <taxon>Bacillariophyta</taxon>
        <taxon>Bacillariophyceae</taxon>
        <taxon>Bacillariophycidae</taxon>
        <taxon>Bacillariales</taxon>
        <taxon>Bacillariaceae</taxon>
        <taxon>Fragilariopsis</taxon>
    </lineage>
</organism>
<proteinExistence type="predicted"/>
<feature type="non-terminal residue" evidence="3">
    <location>
        <position position="1"/>
    </location>
</feature>
<dbReference type="Pfam" id="PF20710">
    <property type="entry name" value="DUF6824"/>
    <property type="match status" value="1"/>
</dbReference>
<dbReference type="OrthoDB" id="47761at2759"/>
<feature type="region of interest" description="Disordered" evidence="1">
    <location>
        <begin position="97"/>
        <end position="124"/>
    </location>
</feature>
<sequence>TISSVLSGRGGATNSHSGNRLFRSLVQQYKSDYLKAKKRDKPQVAAIVVDKIRERGGRFLRRYKTDEGMVWIEIGDARAKEKTCQALREGAPAIRRRKAASDSDGTLSATSTFDRTVPEGEEENKLNYGGRTQIVRTSYETEKEEADATAGVPIVIRPSMTLICRSLDQALAIPVDDLDESEREIYLRDFLPPNPAVQKKKTPYQSVISSVDGIVHYDTSRVFEGRKRDLWV</sequence>